<evidence type="ECO:0000259" key="2">
    <source>
        <dbReference type="Pfam" id="PF00501"/>
    </source>
</evidence>
<reference evidence="3 4" key="1">
    <citation type="journal article" date="2013" name="Antonie Van Leeuwenhoek">
        <title>Dongia rigui sp. nov., isolated from freshwater of a large wetland in Korea.</title>
        <authorList>
            <person name="Baik K.S."/>
            <person name="Hwang Y.M."/>
            <person name="Choi J.S."/>
            <person name="Kwon J."/>
            <person name="Seong C.N."/>
        </authorList>
    </citation>
    <scope>NUCLEOTIDE SEQUENCE [LARGE SCALE GENOMIC DNA]</scope>
    <source>
        <strain evidence="3 4">04SU4-P</strain>
    </source>
</reference>
<comment type="caution">
    <text evidence="3">The sequence shown here is derived from an EMBL/GenBank/DDBJ whole genome shotgun (WGS) entry which is preliminary data.</text>
</comment>
<name>A0ABU5DTP4_9PROT</name>
<dbReference type="Pfam" id="PF23562">
    <property type="entry name" value="AMP-binding_C_3"/>
    <property type="match status" value="1"/>
</dbReference>
<dbReference type="InterPro" id="IPR020845">
    <property type="entry name" value="AMP-binding_CS"/>
</dbReference>
<evidence type="ECO:0000313" key="3">
    <source>
        <dbReference type="EMBL" id="MDY0870687.1"/>
    </source>
</evidence>
<dbReference type="SUPFAM" id="SSF56801">
    <property type="entry name" value="Acetyl-CoA synthetase-like"/>
    <property type="match status" value="1"/>
</dbReference>
<dbReference type="RefSeq" id="WP_320498993.1">
    <property type="nucleotide sequence ID" value="NZ_JAXCLX010000001.1"/>
</dbReference>
<dbReference type="PANTHER" id="PTHR43767">
    <property type="entry name" value="LONG-CHAIN-FATTY-ACID--COA LIGASE"/>
    <property type="match status" value="1"/>
</dbReference>
<sequence>MTYRDALEALQERAAAQPQRTALVTVDGEISYAEMMRMVNEVARQLEGVKRCALYLDNGAGWVTADLALRRIGAVIVPLPLFFSADQVDHALRLSGVDAVITDAPERLGALLPGRQLRGEGLGGNPNLRGVVLCRLGVPTDLPVLPQGTHKVTFTSGTTGRPKGVCLSRPALDTIARSLCDATEGAAQDRHLSLLPFAALLENIAGIDVPLLAGATFCALPLAALGFTGSSGLQPTILAAALERCRPTSIVTVPQILAALMAMRMQGHWQPDYLRHVAVGGAVLAKGVVAKARALGLPVYEGYGLSECASVVTLNTRDADRPDSVGRPLPHCRVSIAADGEVLVNGLAALGYLGGGEAPAVSADGTLATGDIGRLDEDGYLHLLGRKKNMFITAFGRNVAPDWVESELTATAAIAQAYVHGEARPWNAAVIVPRPALLAQSEVDPRRLVAAAIDQVNTGLPDYARIGSWILADQPFLTANNLLTWNGRLRRAEIATLYRDRLDRLYQKDDLHVYG</sequence>
<dbReference type="InterPro" id="IPR050237">
    <property type="entry name" value="ATP-dep_AMP-bd_enzyme"/>
</dbReference>
<dbReference type="InterPro" id="IPR042099">
    <property type="entry name" value="ANL_N_sf"/>
</dbReference>
<protein>
    <submittedName>
        <fullName evidence="3">AMP-binding protein</fullName>
    </submittedName>
</protein>
<evidence type="ECO:0000313" key="4">
    <source>
        <dbReference type="Proteomes" id="UP001271769"/>
    </source>
</evidence>
<dbReference type="PROSITE" id="PS00455">
    <property type="entry name" value="AMP_BINDING"/>
    <property type="match status" value="1"/>
</dbReference>
<dbReference type="Proteomes" id="UP001271769">
    <property type="component" value="Unassembled WGS sequence"/>
</dbReference>
<dbReference type="Gene3D" id="3.40.50.12780">
    <property type="entry name" value="N-terminal domain of ligase-like"/>
    <property type="match status" value="1"/>
</dbReference>
<organism evidence="3 4">
    <name type="scientific">Dongia rigui</name>
    <dbReference type="NCBI Taxonomy" id="940149"/>
    <lineage>
        <taxon>Bacteria</taxon>
        <taxon>Pseudomonadati</taxon>
        <taxon>Pseudomonadota</taxon>
        <taxon>Alphaproteobacteria</taxon>
        <taxon>Rhodospirillales</taxon>
        <taxon>Dongiaceae</taxon>
        <taxon>Dongia</taxon>
    </lineage>
</organism>
<keyword evidence="4" id="KW-1185">Reference proteome</keyword>
<keyword evidence="1" id="KW-0436">Ligase</keyword>
<dbReference type="PANTHER" id="PTHR43767:SF8">
    <property type="entry name" value="LONG-CHAIN-FATTY-ACID--COA LIGASE"/>
    <property type="match status" value="1"/>
</dbReference>
<accession>A0ABU5DTP4</accession>
<dbReference type="Pfam" id="PF00501">
    <property type="entry name" value="AMP-binding"/>
    <property type="match status" value="1"/>
</dbReference>
<dbReference type="InterPro" id="IPR000873">
    <property type="entry name" value="AMP-dep_synth/lig_dom"/>
</dbReference>
<proteinExistence type="predicted"/>
<gene>
    <name evidence="3" type="ORF">SMD31_02095</name>
</gene>
<evidence type="ECO:0000256" key="1">
    <source>
        <dbReference type="ARBA" id="ARBA00022598"/>
    </source>
</evidence>
<dbReference type="EMBL" id="JAXCLX010000001">
    <property type="protein sequence ID" value="MDY0870687.1"/>
    <property type="molecule type" value="Genomic_DNA"/>
</dbReference>
<feature type="domain" description="AMP-dependent synthetase/ligase" evidence="2">
    <location>
        <begin position="10"/>
        <end position="340"/>
    </location>
</feature>